<proteinExistence type="predicted"/>
<dbReference type="GeneID" id="107786545"/>
<dbReference type="OMA" id="TIGACCC"/>
<reference evidence="8" key="2">
    <citation type="submission" date="2025-08" db="UniProtKB">
        <authorList>
            <consortium name="RefSeq"/>
        </authorList>
    </citation>
    <scope>IDENTIFICATION</scope>
    <source>
        <tissue evidence="8">Leaf</tissue>
    </source>
</reference>
<evidence type="ECO:0000256" key="4">
    <source>
        <dbReference type="ARBA" id="ARBA00023136"/>
    </source>
</evidence>
<dbReference type="OrthoDB" id="3364966at2759"/>
<dbReference type="GO" id="GO:0016020">
    <property type="term" value="C:membrane"/>
    <property type="evidence" value="ECO:0007669"/>
    <property type="project" value="UniProtKB-SubCell"/>
</dbReference>
<name>A0A1S3ZGV1_TOBAC</name>
<dbReference type="Pfam" id="PF09335">
    <property type="entry name" value="VTT_dom"/>
    <property type="match status" value="1"/>
</dbReference>
<keyword evidence="3 5" id="KW-1133">Transmembrane helix</keyword>
<dbReference type="GO" id="GO:0000045">
    <property type="term" value="P:autophagosome assembly"/>
    <property type="evidence" value="ECO:0000318"/>
    <property type="project" value="GO_Central"/>
</dbReference>
<dbReference type="InterPro" id="IPR045014">
    <property type="entry name" value="TM41A/B"/>
</dbReference>
<feature type="transmembrane region" description="Helical" evidence="5">
    <location>
        <begin position="137"/>
        <end position="158"/>
    </location>
</feature>
<evidence type="ECO:0000256" key="5">
    <source>
        <dbReference type="SAM" id="Phobius"/>
    </source>
</evidence>
<accession>A0A1S3ZGV1</accession>
<keyword evidence="2 5" id="KW-0812">Transmembrane</keyword>
<evidence type="ECO:0000259" key="6">
    <source>
        <dbReference type="Pfam" id="PF09335"/>
    </source>
</evidence>
<dbReference type="PaxDb" id="4097-A0A1S3ZGV1"/>
<feature type="transmembrane region" description="Helical" evidence="5">
    <location>
        <begin position="220"/>
        <end position="243"/>
    </location>
</feature>
<organism evidence="7 8">
    <name type="scientific">Nicotiana tabacum</name>
    <name type="common">Common tobacco</name>
    <dbReference type="NCBI Taxonomy" id="4097"/>
    <lineage>
        <taxon>Eukaryota</taxon>
        <taxon>Viridiplantae</taxon>
        <taxon>Streptophyta</taxon>
        <taxon>Embryophyta</taxon>
        <taxon>Tracheophyta</taxon>
        <taxon>Spermatophyta</taxon>
        <taxon>Magnoliopsida</taxon>
        <taxon>eudicotyledons</taxon>
        <taxon>Gunneridae</taxon>
        <taxon>Pentapetalae</taxon>
        <taxon>asterids</taxon>
        <taxon>lamiids</taxon>
        <taxon>Solanales</taxon>
        <taxon>Solanaceae</taxon>
        <taxon>Nicotianoideae</taxon>
        <taxon>Nicotianeae</taxon>
        <taxon>Nicotiana</taxon>
    </lineage>
</organism>
<dbReference type="Proteomes" id="UP000790787">
    <property type="component" value="Chromosome 12"/>
</dbReference>
<feature type="transmembrane region" description="Helical" evidence="5">
    <location>
        <begin position="106"/>
        <end position="131"/>
    </location>
</feature>
<feature type="domain" description="VTT" evidence="6">
    <location>
        <begin position="121"/>
        <end position="240"/>
    </location>
</feature>
<evidence type="ECO:0000256" key="1">
    <source>
        <dbReference type="ARBA" id="ARBA00004141"/>
    </source>
</evidence>
<comment type="subcellular location">
    <subcellularLocation>
        <location evidence="1">Membrane</location>
        <topology evidence="1">Multi-pass membrane protein</topology>
    </subcellularLocation>
</comment>
<evidence type="ECO:0000256" key="2">
    <source>
        <dbReference type="ARBA" id="ARBA00022692"/>
    </source>
</evidence>
<protein>
    <submittedName>
        <fullName evidence="8">Membrane protein At4g09580</fullName>
    </submittedName>
</protein>
<keyword evidence="7" id="KW-1185">Reference proteome</keyword>
<sequence>MAAPRSVVVDTGRFDEEKRVDMSSVAAELDSPTGKRYKEGKFPLLRWEFGAAFAVILVFSTGLFCIYLSMPAAEYAQLKLPRTISDLRILKDNLGMYAEVYPAKFILGYCSIYIFMQTFMIPGTIFMSLLAGALFGVFRGLLLVVFNATAGASSCYFLSKLIGRPIVNWMWPEKLRFFQAEIAKRRDKLLNYMLFLRITPTLPNLFINLASPIVDIPFHIFFLATAVGLIPAAYITVKAGVALGELRSVKDLYDFKTLSVLFLIGALIILPTVLKRKRIYE</sequence>
<dbReference type="PANTHER" id="PTHR43220:SF3">
    <property type="entry name" value="PROTEIN, PUTATIVE, EXPRESSED-RELATED"/>
    <property type="match status" value="1"/>
</dbReference>
<evidence type="ECO:0000256" key="3">
    <source>
        <dbReference type="ARBA" id="ARBA00022989"/>
    </source>
</evidence>
<feature type="transmembrane region" description="Helical" evidence="5">
    <location>
        <begin position="49"/>
        <end position="70"/>
    </location>
</feature>
<dbReference type="PANTHER" id="PTHR43220">
    <property type="match status" value="1"/>
</dbReference>
<dbReference type="KEGG" id="nta:107786545"/>
<evidence type="ECO:0000313" key="8">
    <source>
        <dbReference type="RefSeq" id="XP_016463516.1"/>
    </source>
</evidence>
<keyword evidence="4 5" id="KW-0472">Membrane</keyword>
<reference evidence="7" key="1">
    <citation type="journal article" date="2014" name="Nat. Commun.">
        <title>The tobacco genome sequence and its comparison with those of tomato and potato.</title>
        <authorList>
            <person name="Sierro N."/>
            <person name="Battey J.N."/>
            <person name="Ouadi S."/>
            <person name="Bakaher N."/>
            <person name="Bovet L."/>
            <person name="Willig A."/>
            <person name="Goepfert S."/>
            <person name="Peitsch M.C."/>
            <person name="Ivanov N.V."/>
        </authorList>
    </citation>
    <scope>NUCLEOTIDE SEQUENCE [LARGE SCALE GENOMIC DNA]</scope>
</reference>
<dbReference type="InterPro" id="IPR032816">
    <property type="entry name" value="VTT_dom"/>
</dbReference>
<feature type="transmembrane region" description="Helical" evidence="5">
    <location>
        <begin position="255"/>
        <end position="274"/>
    </location>
</feature>
<gene>
    <name evidence="8" type="primary">LOC107786545</name>
</gene>
<dbReference type="RefSeq" id="XP_016463516.1">
    <property type="nucleotide sequence ID" value="XM_016608030.2"/>
</dbReference>
<dbReference type="AlphaFoldDB" id="A0A1S3ZGV1"/>
<evidence type="ECO:0000313" key="7">
    <source>
        <dbReference type="Proteomes" id="UP000790787"/>
    </source>
</evidence>
<dbReference type="RefSeq" id="XP_016463516.1">
    <property type="nucleotide sequence ID" value="XM_016608030.1"/>
</dbReference>
<dbReference type="STRING" id="4097.A0A1S3ZGV1"/>